<evidence type="ECO:0000313" key="2">
    <source>
        <dbReference type="Proteomes" id="UP000729402"/>
    </source>
</evidence>
<name>A0A8J5V2X4_ZIZPA</name>
<organism evidence="1 2">
    <name type="scientific">Zizania palustris</name>
    <name type="common">Northern wild rice</name>
    <dbReference type="NCBI Taxonomy" id="103762"/>
    <lineage>
        <taxon>Eukaryota</taxon>
        <taxon>Viridiplantae</taxon>
        <taxon>Streptophyta</taxon>
        <taxon>Embryophyta</taxon>
        <taxon>Tracheophyta</taxon>
        <taxon>Spermatophyta</taxon>
        <taxon>Magnoliopsida</taxon>
        <taxon>Liliopsida</taxon>
        <taxon>Poales</taxon>
        <taxon>Poaceae</taxon>
        <taxon>BOP clade</taxon>
        <taxon>Oryzoideae</taxon>
        <taxon>Oryzeae</taxon>
        <taxon>Zizaniinae</taxon>
        <taxon>Zizania</taxon>
    </lineage>
</organism>
<evidence type="ECO:0000313" key="1">
    <source>
        <dbReference type="EMBL" id="KAG8049320.1"/>
    </source>
</evidence>
<gene>
    <name evidence="1" type="ORF">GUJ93_ZPchr0009g1014</name>
</gene>
<dbReference type="AlphaFoldDB" id="A0A8J5V2X4"/>
<dbReference type="Proteomes" id="UP000729402">
    <property type="component" value="Unassembled WGS sequence"/>
</dbReference>
<dbReference type="EMBL" id="JAAALK010000289">
    <property type="protein sequence ID" value="KAG8049320.1"/>
    <property type="molecule type" value="Genomic_DNA"/>
</dbReference>
<reference evidence="1" key="1">
    <citation type="journal article" date="2021" name="bioRxiv">
        <title>Whole Genome Assembly and Annotation of Northern Wild Rice, Zizania palustris L., Supports a Whole Genome Duplication in the Zizania Genus.</title>
        <authorList>
            <person name="Haas M."/>
            <person name="Kono T."/>
            <person name="Macchietto M."/>
            <person name="Millas R."/>
            <person name="McGilp L."/>
            <person name="Shao M."/>
            <person name="Duquette J."/>
            <person name="Hirsch C.N."/>
            <person name="Kimball J."/>
        </authorList>
    </citation>
    <scope>NUCLEOTIDE SEQUENCE</scope>
    <source>
        <tissue evidence="1">Fresh leaf tissue</tissue>
    </source>
</reference>
<protein>
    <submittedName>
        <fullName evidence="1">Uncharacterized protein</fullName>
    </submittedName>
</protein>
<keyword evidence="2" id="KW-1185">Reference proteome</keyword>
<sequence>MKWTLRGNIPLRFETVLFQKNKQTRLFHLCRVCAQFFVKNNLLPVEGTSNIKNSKGRRRVLYYRGRQRGPAAGFRLRERKVRIGEAHEGRRE</sequence>
<reference evidence="1" key="2">
    <citation type="submission" date="2021-02" db="EMBL/GenBank/DDBJ databases">
        <authorList>
            <person name="Kimball J.A."/>
            <person name="Haas M.W."/>
            <person name="Macchietto M."/>
            <person name="Kono T."/>
            <person name="Duquette J."/>
            <person name="Shao M."/>
        </authorList>
    </citation>
    <scope>NUCLEOTIDE SEQUENCE</scope>
    <source>
        <tissue evidence="1">Fresh leaf tissue</tissue>
    </source>
</reference>
<proteinExistence type="predicted"/>
<accession>A0A8J5V2X4</accession>
<comment type="caution">
    <text evidence="1">The sequence shown here is derived from an EMBL/GenBank/DDBJ whole genome shotgun (WGS) entry which is preliminary data.</text>
</comment>